<protein>
    <submittedName>
        <fullName evidence="6">Kinase-like protein</fullName>
    </submittedName>
</protein>
<dbReference type="Gene3D" id="2.60.40.1790">
    <property type="entry name" value="Fungal immunomodulatory protein Fve"/>
    <property type="match status" value="1"/>
</dbReference>
<keyword evidence="6" id="KW-0808">Transferase</keyword>
<proteinExistence type="predicted"/>
<reference evidence="6 7" key="1">
    <citation type="submission" date="2016-07" db="EMBL/GenBank/DDBJ databases">
        <title>Draft genome of the white-rot fungus Obba rivulosa 3A-2.</title>
        <authorList>
            <consortium name="DOE Joint Genome Institute"/>
            <person name="Miettinen O."/>
            <person name="Riley R."/>
            <person name="Acob R."/>
            <person name="Barry K."/>
            <person name="Cullen D."/>
            <person name="De Vries R."/>
            <person name="Hainaut M."/>
            <person name="Hatakka A."/>
            <person name="Henrissat B."/>
            <person name="Hilden K."/>
            <person name="Kuo R."/>
            <person name="Labutti K."/>
            <person name="Lipzen A."/>
            <person name="Makela M.R."/>
            <person name="Sandor L."/>
            <person name="Spatafora J.W."/>
            <person name="Grigoriev I.V."/>
            <person name="Hibbett D.S."/>
        </authorList>
    </citation>
    <scope>NUCLEOTIDE SEQUENCE [LARGE SCALE GENOMIC DNA]</scope>
    <source>
        <strain evidence="6 7">3A-2</strain>
    </source>
</reference>
<dbReference type="CDD" id="cd21037">
    <property type="entry name" value="MLKL_NTD"/>
    <property type="match status" value="1"/>
</dbReference>
<evidence type="ECO:0000256" key="2">
    <source>
        <dbReference type="ARBA" id="ARBA00022741"/>
    </source>
</evidence>
<dbReference type="SMART" id="SM00220">
    <property type="entry name" value="S_TKc"/>
    <property type="match status" value="1"/>
</dbReference>
<dbReference type="PROSITE" id="PS00108">
    <property type="entry name" value="PROTEIN_KINASE_ST"/>
    <property type="match status" value="1"/>
</dbReference>
<dbReference type="InterPro" id="IPR036344">
    <property type="entry name" value="FIP_sf"/>
</dbReference>
<evidence type="ECO:0000256" key="4">
    <source>
        <dbReference type="PROSITE-ProRule" id="PRU10141"/>
    </source>
</evidence>
<feature type="domain" description="Protein kinase" evidence="5">
    <location>
        <begin position="232"/>
        <end position="482"/>
    </location>
</feature>
<keyword evidence="6" id="KW-0418">Kinase</keyword>
<accession>A0A8E2AGQ5</accession>
<sequence>MAELITVAGLAITVPGILSAAWSILKTAYDIYGSVDIRRKQIGLLLDRCRELLQKIAESLPKPDAEISDVLRNGLKHIELACQSVKSIPVTLCRKGFLWCMVNVDKIDLKIQDAESKISDAFRMFNLVMQLDRAEFQAEMVRARERDEYELSRRLEQLSESDQHILEAIQDQNGVRMQLTTSQHVQTLPEQNDSRPEDAFIRSAANALHRVSKTNPDVLPPDWVLSSLEVDFDPSGIIGQGSFGRIYNGEWNGALNLSQVVAIKQMYTDDARTLSGTDRRVWSTPSKRAQSLWRLFRGYSCTSPFHHLDLWLNNDPFQPFLVIEYCCFGNILQYLEKHPNADRTSLSYDIVLGLLYLHNRGIVHADMKCVNVLVSDNHRARLTDFGLSLVLDDIRSRSAYSTHAHAASLGVTIWEVFSGKVPFAEYSDRILPRMVVDRQQRPARPQGLSQDVVWDIVQKCWAADPASRPSAAAVQQALKSAISLTSQLADSNPLDRPPWAFGHELSNSESEWTRLVRTYPPQWTSREALNPTKGEIITYVDSVTLLHVLADKPYQYRVVERNNDLGVRESSPLKTDGSQTINLHEYNGGRGIQHHPIKVFVVDPVDRSETLLAERKAFRPWAG</sequence>
<dbReference type="InterPro" id="IPR053742">
    <property type="entry name" value="Fungal_ImmunoLectin_sf"/>
</dbReference>
<keyword evidence="2 4" id="KW-0547">Nucleotide-binding</keyword>
<evidence type="ECO:0000313" key="7">
    <source>
        <dbReference type="Proteomes" id="UP000250043"/>
    </source>
</evidence>
<dbReference type="InterPro" id="IPR000719">
    <property type="entry name" value="Prot_kinase_dom"/>
</dbReference>
<dbReference type="AlphaFoldDB" id="A0A8E2AGQ5"/>
<name>A0A8E2AGQ5_9APHY</name>
<keyword evidence="7" id="KW-1185">Reference proteome</keyword>
<dbReference type="GO" id="GO:0030246">
    <property type="term" value="F:carbohydrate binding"/>
    <property type="evidence" value="ECO:0007669"/>
    <property type="project" value="InterPro"/>
</dbReference>
<gene>
    <name evidence="6" type="ORF">OBBRIDRAFT_808431</name>
</gene>
<dbReference type="Proteomes" id="UP000250043">
    <property type="component" value="Unassembled WGS sequence"/>
</dbReference>
<dbReference type="SUPFAM" id="SSF56112">
    <property type="entry name" value="Protein kinase-like (PK-like)"/>
    <property type="match status" value="1"/>
</dbReference>
<dbReference type="Pfam" id="PF09259">
    <property type="entry name" value="Fve"/>
    <property type="match status" value="1"/>
</dbReference>
<dbReference type="InterPro" id="IPR011009">
    <property type="entry name" value="Kinase-like_dom_sf"/>
</dbReference>
<dbReference type="GO" id="GO:0005524">
    <property type="term" value="F:ATP binding"/>
    <property type="evidence" value="ECO:0007669"/>
    <property type="project" value="UniProtKB-UniRule"/>
</dbReference>
<dbReference type="GO" id="GO:0002682">
    <property type="term" value="P:regulation of immune system process"/>
    <property type="evidence" value="ECO:0007669"/>
    <property type="project" value="InterPro"/>
</dbReference>
<dbReference type="PROSITE" id="PS50011">
    <property type="entry name" value="PROTEIN_KINASE_DOM"/>
    <property type="match status" value="1"/>
</dbReference>
<evidence type="ECO:0000313" key="6">
    <source>
        <dbReference type="EMBL" id="OCH84171.1"/>
    </source>
</evidence>
<evidence type="ECO:0000256" key="1">
    <source>
        <dbReference type="ARBA" id="ARBA00022527"/>
    </source>
</evidence>
<dbReference type="OrthoDB" id="10261027at2759"/>
<keyword evidence="3 4" id="KW-0067">ATP-binding</keyword>
<dbReference type="EMBL" id="KV722712">
    <property type="protein sequence ID" value="OCH84171.1"/>
    <property type="molecule type" value="Genomic_DNA"/>
</dbReference>
<dbReference type="GO" id="GO:0004674">
    <property type="term" value="F:protein serine/threonine kinase activity"/>
    <property type="evidence" value="ECO:0007669"/>
    <property type="project" value="UniProtKB-KW"/>
</dbReference>
<dbReference type="PANTHER" id="PTHR44329">
    <property type="entry name" value="SERINE/THREONINE-PROTEIN KINASE TNNI3K-RELATED"/>
    <property type="match status" value="1"/>
</dbReference>
<evidence type="ECO:0000256" key="3">
    <source>
        <dbReference type="ARBA" id="ARBA00022840"/>
    </source>
</evidence>
<dbReference type="Pfam" id="PF07714">
    <property type="entry name" value="PK_Tyr_Ser-Thr"/>
    <property type="match status" value="1"/>
</dbReference>
<dbReference type="InterPro" id="IPR017441">
    <property type="entry name" value="Protein_kinase_ATP_BS"/>
</dbReference>
<organism evidence="6 7">
    <name type="scientific">Obba rivulosa</name>
    <dbReference type="NCBI Taxonomy" id="1052685"/>
    <lineage>
        <taxon>Eukaryota</taxon>
        <taxon>Fungi</taxon>
        <taxon>Dikarya</taxon>
        <taxon>Basidiomycota</taxon>
        <taxon>Agaricomycotina</taxon>
        <taxon>Agaricomycetes</taxon>
        <taxon>Polyporales</taxon>
        <taxon>Gelatoporiaceae</taxon>
        <taxon>Obba</taxon>
    </lineage>
</organism>
<dbReference type="Gene3D" id="1.10.510.10">
    <property type="entry name" value="Transferase(Phosphotransferase) domain 1"/>
    <property type="match status" value="1"/>
</dbReference>
<dbReference type="InterPro" id="IPR059179">
    <property type="entry name" value="MLKL-like_MCAfunc"/>
</dbReference>
<dbReference type="InterPro" id="IPR015339">
    <property type="entry name" value="Immunomodulatory_FIP-Fve_fun"/>
</dbReference>
<dbReference type="InterPro" id="IPR008271">
    <property type="entry name" value="Ser/Thr_kinase_AS"/>
</dbReference>
<dbReference type="PROSITE" id="PS00107">
    <property type="entry name" value="PROTEIN_KINASE_ATP"/>
    <property type="match status" value="1"/>
</dbReference>
<keyword evidence="1" id="KW-0723">Serine/threonine-protein kinase</keyword>
<feature type="binding site" evidence="4">
    <location>
        <position position="264"/>
    </location>
    <ligand>
        <name>ATP</name>
        <dbReference type="ChEBI" id="CHEBI:30616"/>
    </ligand>
</feature>
<dbReference type="PANTHER" id="PTHR44329:SF214">
    <property type="entry name" value="PROTEIN KINASE DOMAIN-CONTAINING PROTEIN"/>
    <property type="match status" value="1"/>
</dbReference>
<dbReference type="InterPro" id="IPR001245">
    <property type="entry name" value="Ser-Thr/Tyr_kinase_cat_dom"/>
</dbReference>
<dbReference type="SUPFAM" id="SSF101542">
    <property type="entry name" value="Fungal immunomodulatory protein, FIP"/>
    <property type="match status" value="1"/>
</dbReference>
<evidence type="ECO:0000259" key="5">
    <source>
        <dbReference type="PROSITE" id="PS50011"/>
    </source>
</evidence>
<dbReference type="InterPro" id="IPR051681">
    <property type="entry name" value="Ser/Thr_Kinases-Pseudokinases"/>
</dbReference>